<dbReference type="GO" id="GO:0030170">
    <property type="term" value="F:pyridoxal phosphate binding"/>
    <property type="evidence" value="ECO:0007669"/>
    <property type="project" value="InterPro"/>
</dbReference>
<dbReference type="InterPro" id="IPR015421">
    <property type="entry name" value="PyrdxlP-dep_Trfase_major"/>
</dbReference>
<dbReference type="InterPro" id="IPR015424">
    <property type="entry name" value="PyrdxlP-dep_Trfase"/>
</dbReference>
<gene>
    <name evidence="4" type="ORF">D8Y23_08755</name>
</gene>
<dbReference type="NCBIfam" id="NF041821">
    <property type="entry name" value="daptide_amino"/>
    <property type="match status" value="1"/>
</dbReference>
<sequence length="416" mass="42866">MSPVWPALAPVDTPYGADRIAVSAHGHRVRFADGSERLCATSGLWNVPLGYGHPGVAGAVAAALRDASYLTLFRGVHRPAQEAAAALLDLAGVDSYRRVIFSTSGGAATDAVMKLSRQYAVERGEPARSIVVGLRGSYHGTMYGSHALSGDALAQGSYALDRRAVRHVDADDPAELVALLRREGSRVAAVVVEPVLGSGAHPVSSVFVEALLDLRDEHGFLVVADEVATGFGRTGPLFASGEWSRSPDVLVLSKALTNGALGAAAILVGTRVAALFADRGTTFVHGETQAGTPAVAAAILEVVDAFERHDALAGAARVGTGTRALAERLVHDGRAVEVRGRGAFLAVALTDPSTGARLPAERVPAAVAAIAAAGAIVHPGVDGIQLIPAYGYGDTEMVELDMAIRAGLARMAEDAS</sequence>
<comment type="caution">
    <text evidence="4">The sequence shown here is derived from an EMBL/GenBank/DDBJ whole genome shotgun (WGS) entry which is preliminary data.</text>
</comment>
<keyword evidence="2 3" id="KW-0663">Pyridoxal phosphate</keyword>
<accession>A0A3S3P3Y5</accession>
<dbReference type="InterPro" id="IPR049704">
    <property type="entry name" value="Aminotrans_3_PPA_site"/>
</dbReference>
<dbReference type="Gene3D" id="3.90.1150.10">
    <property type="entry name" value="Aspartate Aminotransferase, domain 1"/>
    <property type="match status" value="1"/>
</dbReference>
<dbReference type="InterPro" id="IPR049691">
    <property type="entry name" value="Daptide_aminotransferase"/>
</dbReference>
<evidence type="ECO:0000256" key="2">
    <source>
        <dbReference type="ARBA" id="ARBA00022898"/>
    </source>
</evidence>
<dbReference type="AlphaFoldDB" id="A0A3S3P3Y5"/>
<name>A0A3S3P3Y5_9MICO</name>
<evidence type="ECO:0000256" key="1">
    <source>
        <dbReference type="ARBA" id="ARBA00008954"/>
    </source>
</evidence>
<evidence type="ECO:0000256" key="3">
    <source>
        <dbReference type="RuleBase" id="RU003560"/>
    </source>
</evidence>
<dbReference type="Pfam" id="PF00202">
    <property type="entry name" value="Aminotran_3"/>
    <property type="match status" value="1"/>
</dbReference>
<dbReference type="SUPFAM" id="SSF53383">
    <property type="entry name" value="PLP-dependent transferases"/>
    <property type="match status" value="1"/>
</dbReference>
<dbReference type="Proteomes" id="UP000285970">
    <property type="component" value="Unassembled WGS sequence"/>
</dbReference>
<proteinExistence type="inferred from homology"/>
<dbReference type="InterPro" id="IPR015422">
    <property type="entry name" value="PyrdxlP-dep_Trfase_small"/>
</dbReference>
<dbReference type="InterPro" id="IPR005814">
    <property type="entry name" value="Aminotrans_3"/>
</dbReference>
<dbReference type="PROSITE" id="PS00600">
    <property type="entry name" value="AA_TRANSFER_CLASS_3"/>
    <property type="match status" value="1"/>
</dbReference>
<organism evidence="4 5">
    <name type="scientific">Microbacterium enclense</name>
    <dbReference type="NCBI Taxonomy" id="993073"/>
    <lineage>
        <taxon>Bacteria</taxon>
        <taxon>Bacillati</taxon>
        <taxon>Actinomycetota</taxon>
        <taxon>Actinomycetes</taxon>
        <taxon>Micrococcales</taxon>
        <taxon>Microbacteriaceae</taxon>
        <taxon>Microbacterium</taxon>
    </lineage>
</organism>
<keyword evidence="4" id="KW-0032">Aminotransferase</keyword>
<dbReference type="Gene3D" id="3.40.640.10">
    <property type="entry name" value="Type I PLP-dependent aspartate aminotransferase-like (Major domain)"/>
    <property type="match status" value="1"/>
</dbReference>
<comment type="similarity">
    <text evidence="1 3">Belongs to the class-III pyridoxal-phosphate-dependent aminotransferase family.</text>
</comment>
<dbReference type="OrthoDB" id="9801052at2"/>
<dbReference type="RefSeq" id="WP_128217769.1">
    <property type="nucleotide sequence ID" value="NZ_RBZY01000027.1"/>
</dbReference>
<dbReference type="EMBL" id="RBZY01000027">
    <property type="protein sequence ID" value="RWR18848.1"/>
    <property type="molecule type" value="Genomic_DNA"/>
</dbReference>
<keyword evidence="4" id="KW-0808">Transferase</keyword>
<dbReference type="PANTHER" id="PTHR43094:SF1">
    <property type="entry name" value="AMINOTRANSFERASE CLASS-III"/>
    <property type="match status" value="1"/>
</dbReference>
<dbReference type="GO" id="GO:0008483">
    <property type="term" value="F:transaminase activity"/>
    <property type="evidence" value="ECO:0007669"/>
    <property type="project" value="UniProtKB-KW"/>
</dbReference>
<evidence type="ECO:0000313" key="4">
    <source>
        <dbReference type="EMBL" id="RWR18848.1"/>
    </source>
</evidence>
<protein>
    <submittedName>
        <fullName evidence="4">Aspartate aminotransferase family protein</fullName>
    </submittedName>
</protein>
<dbReference type="PANTHER" id="PTHR43094">
    <property type="entry name" value="AMINOTRANSFERASE"/>
    <property type="match status" value="1"/>
</dbReference>
<reference evidence="4 5" key="1">
    <citation type="journal article" date="2018" name="Front. Microbiol.">
        <title>Novel Insights Into Bacterial Dimethylsulfoniopropionate Catabolism in the East China Sea.</title>
        <authorList>
            <person name="Liu J."/>
            <person name="Liu J."/>
            <person name="Zhang S.H."/>
            <person name="Liang J."/>
            <person name="Lin H."/>
            <person name="Song D."/>
            <person name="Yang G.P."/>
            <person name="Todd J.D."/>
            <person name="Zhang X.H."/>
        </authorList>
    </citation>
    <scope>NUCLEOTIDE SEQUENCE [LARGE SCALE GENOMIC DNA]</scope>
    <source>
        <strain evidence="4 5">ZYFD042</strain>
    </source>
</reference>
<evidence type="ECO:0000313" key="5">
    <source>
        <dbReference type="Proteomes" id="UP000285970"/>
    </source>
</evidence>